<sequence length="199" mass="21445">MNHLDWTPPPCDRLTVLPAGRQWDAVRTDTRTARWAFGFLDAIERSAAIVDSHTGSVHWLVPPGEAARAPYDQWERLRHHVTVLTAGPTVHYVGVPAGHLCDGGGPRWHVPAAWSGAYVTQTHLLAAVLGTAVVRAHGPAGLAPQCAVCGRAMDRASLVTTVGRLRRDDPLQHLETHPTCAHAVLGPEGQREAAEVAGW</sequence>
<name>A0A7H8N8E8_9ACTN</name>
<dbReference type="EMBL" id="CP054929">
    <property type="protein sequence ID" value="QKW50612.1"/>
    <property type="molecule type" value="Genomic_DNA"/>
</dbReference>
<keyword evidence="2" id="KW-1185">Reference proteome</keyword>
<evidence type="ECO:0000313" key="1">
    <source>
        <dbReference type="EMBL" id="QKW50612.1"/>
    </source>
</evidence>
<protein>
    <submittedName>
        <fullName evidence="1">Uncharacterized protein</fullName>
    </submittedName>
</protein>
<proteinExistence type="predicted"/>
<accession>A0A7H8N8E8</accession>
<gene>
    <name evidence="1" type="ORF">HUT08_14920</name>
</gene>
<dbReference type="AlphaFoldDB" id="A0A7H8N8E8"/>
<reference evidence="1 2" key="1">
    <citation type="submission" date="2020-06" db="EMBL/GenBank/DDBJ databases">
        <title>Genome mining for natural products.</title>
        <authorList>
            <person name="Zhang B."/>
            <person name="Shi J."/>
            <person name="Ge H."/>
        </authorList>
    </citation>
    <scope>NUCLEOTIDE SEQUENCE [LARGE SCALE GENOMIC DNA]</scope>
    <source>
        <strain evidence="1 2">NA00687</strain>
    </source>
</reference>
<organism evidence="1 2">
    <name type="scientific">Streptomyces buecherae</name>
    <dbReference type="NCBI Taxonomy" id="2763006"/>
    <lineage>
        <taxon>Bacteria</taxon>
        <taxon>Bacillati</taxon>
        <taxon>Actinomycetota</taxon>
        <taxon>Actinomycetes</taxon>
        <taxon>Kitasatosporales</taxon>
        <taxon>Streptomycetaceae</taxon>
        <taxon>Streptomyces</taxon>
    </lineage>
</organism>
<evidence type="ECO:0000313" key="2">
    <source>
        <dbReference type="Proteomes" id="UP000509303"/>
    </source>
</evidence>
<dbReference type="RefSeq" id="WP_176162345.1">
    <property type="nucleotide sequence ID" value="NZ_CP054929.1"/>
</dbReference>
<dbReference type="Proteomes" id="UP000509303">
    <property type="component" value="Chromosome"/>
</dbReference>